<dbReference type="Pfam" id="PF00069">
    <property type="entry name" value="Pkinase"/>
    <property type="match status" value="1"/>
</dbReference>
<reference evidence="2" key="1">
    <citation type="journal article" date="2020" name="Ecol. Evol.">
        <title>Genome structure and content of the rice root-knot nematode (Meloidogyne graminicola).</title>
        <authorList>
            <person name="Phan N.T."/>
            <person name="Danchin E.G.J."/>
            <person name="Klopp C."/>
            <person name="Perfus-Barbeoch L."/>
            <person name="Kozlowski D.K."/>
            <person name="Koutsovoulos G.D."/>
            <person name="Lopez-Roques C."/>
            <person name="Bouchez O."/>
            <person name="Zahm M."/>
            <person name="Besnard G."/>
            <person name="Bellafiore S."/>
        </authorList>
    </citation>
    <scope>NUCLEOTIDE SEQUENCE</scope>
    <source>
        <strain evidence="2">VN-18</strain>
    </source>
</reference>
<dbReference type="PANTHER" id="PTHR24347">
    <property type="entry name" value="SERINE/THREONINE-PROTEIN KINASE"/>
    <property type="match status" value="1"/>
</dbReference>
<evidence type="ECO:0000313" key="2">
    <source>
        <dbReference type="EMBL" id="KAF7634970.1"/>
    </source>
</evidence>
<dbReference type="EMBL" id="JABEBT010000048">
    <property type="protein sequence ID" value="KAF7634970.1"/>
    <property type="molecule type" value="Genomic_DNA"/>
</dbReference>
<dbReference type="AlphaFoldDB" id="A0A8S9ZNH9"/>
<keyword evidence="2" id="KW-0808">Transferase</keyword>
<evidence type="ECO:0000259" key="1">
    <source>
        <dbReference type="PROSITE" id="PS50011"/>
    </source>
</evidence>
<organism evidence="2 3">
    <name type="scientific">Meloidogyne graminicola</name>
    <dbReference type="NCBI Taxonomy" id="189291"/>
    <lineage>
        <taxon>Eukaryota</taxon>
        <taxon>Metazoa</taxon>
        <taxon>Ecdysozoa</taxon>
        <taxon>Nematoda</taxon>
        <taxon>Chromadorea</taxon>
        <taxon>Rhabditida</taxon>
        <taxon>Tylenchina</taxon>
        <taxon>Tylenchomorpha</taxon>
        <taxon>Tylenchoidea</taxon>
        <taxon>Meloidogynidae</taxon>
        <taxon>Meloidogyninae</taxon>
        <taxon>Meloidogyne</taxon>
    </lineage>
</organism>
<dbReference type="InterPro" id="IPR011009">
    <property type="entry name" value="Kinase-like_dom_sf"/>
</dbReference>
<dbReference type="GO" id="GO:0005524">
    <property type="term" value="F:ATP binding"/>
    <property type="evidence" value="ECO:0007669"/>
    <property type="project" value="InterPro"/>
</dbReference>
<proteinExistence type="predicted"/>
<feature type="domain" description="Protein kinase" evidence="1">
    <location>
        <begin position="1"/>
        <end position="218"/>
    </location>
</feature>
<keyword evidence="2" id="KW-0418">Kinase</keyword>
<comment type="caution">
    <text evidence="2">The sequence shown here is derived from an EMBL/GenBank/DDBJ whole genome shotgun (WGS) entry which is preliminary data.</text>
</comment>
<dbReference type="GO" id="GO:0004672">
    <property type="term" value="F:protein kinase activity"/>
    <property type="evidence" value="ECO:0007669"/>
    <property type="project" value="InterPro"/>
</dbReference>
<accession>A0A8S9ZNH9</accession>
<protein>
    <submittedName>
        <fullName evidence="2">Protein kinase domain-containing protein</fullName>
    </submittedName>
</protein>
<name>A0A8S9ZNH9_9BILA</name>
<dbReference type="InterPro" id="IPR000719">
    <property type="entry name" value="Prot_kinase_dom"/>
</dbReference>
<sequence length="218" mass="25886">MKELVIPSKSLMQLHKVALHLDFKPENLVFIKKSSSTILKIIDFGGSIIMPEDKNDENAKINITNWTTSIYFLPPETNVKLQYNLFDELNIEVSRKTDSWQFGIMILEFILFNENRPCPAANTPEANKWKENIINKLTILNKIFTLLIYKKEDEEFEELRYRFRNEVILKDNYIDEVKTLLKIRKEYSNLFILVSNLMIDQDNRLSMKKIHNFNNLFF</sequence>
<keyword evidence="3" id="KW-1185">Reference proteome</keyword>
<dbReference type="PROSITE" id="PS50011">
    <property type="entry name" value="PROTEIN_KINASE_DOM"/>
    <property type="match status" value="1"/>
</dbReference>
<dbReference type="OrthoDB" id="1250460at2759"/>
<dbReference type="Gene3D" id="1.10.510.10">
    <property type="entry name" value="Transferase(Phosphotransferase) domain 1"/>
    <property type="match status" value="1"/>
</dbReference>
<dbReference type="Proteomes" id="UP000605970">
    <property type="component" value="Unassembled WGS sequence"/>
</dbReference>
<dbReference type="SUPFAM" id="SSF56112">
    <property type="entry name" value="Protein kinase-like (PK-like)"/>
    <property type="match status" value="1"/>
</dbReference>
<gene>
    <name evidence="2" type="ORF">Mgra_00005569</name>
</gene>
<evidence type="ECO:0000313" key="3">
    <source>
        <dbReference type="Proteomes" id="UP000605970"/>
    </source>
</evidence>